<dbReference type="EMBL" id="JAMTCP010000011">
    <property type="protein sequence ID" value="MCP2258831.1"/>
    <property type="molecule type" value="Genomic_DNA"/>
</dbReference>
<dbReference type="InterPro" id="IPR002364">
    <property type="entry name" value="Quin_OxRdtase/zeta-crystal_CS"/>
</dbReference>
<protein>
    <submittedName>
        <fullName evidence="4">NADPH2:quinone reductase</fullName>
    </submittedName>
</protein>
<dbReference type="SUPFAM" id="SSF51735">
    <property type="entry name" value="NAD(P)-binding Rossmann-fold domains"/>
    <property type="match status" value="1"/>
</dbReference>
<keyword evidence="1" id="KW-0521">NADP</keyword>
<keyword evidence="2" id="KW-0560">Oxidoreductase</keyword>
<dbReference type="PROSITE" id="PS01162">
    <property type="entry name" value="QOR_ZETA_CRYSTAL"/>
    <property type="match status" value="1"/>
</dbReference>
<gene>
    <name evidence="4" type="ORF">LX15_002529</name>
</gene>
<dbReference type="SUPFAM" id="SSF50129">
    <property type="entry name" value="GroES-like"/>
    <property type="match status" value="1"/>
</dbReference>
<keyword evidence="5" id="KW-1185">Reference proteome</keyword>
<dbReference type="Proteomes" id="UP001205311">
    <property type="component" value="Unassembled WGS sequence"/>
</dbReference>
<sequence>MKVVRATRFGGPEVLVVGEAADPVAGPGEVVVEASVVDVLFVEAQIRSGWGGEYFTVEPPYVPGGGVAGRVVAIGEGVDPAWTGRRVLARVGDGGYAERVVAPVTGLAPVPDALDLREAAALLHDGATAMGLMDVVEVRPGETVLVTAAAGGLGILLAQLARAAGARVIGAARGERKLEVVRELGADAVDYSGPGWTGAVRELTGGAGVDVVLDGAGGEIGTAAYELVRPGGRFSAHGAPSGGFASVDRDEAQRRGVRVTGIERVQFSPDEAGRLTARALAEAAAGRIRPVIGRTFPLASAAEAHAAVESRSVVGKTLLLTGSPTGSPTGRTSIH</sequence>
<dbReference type="Gene3D" id="3.90.180.10">
    <property type="entry name" value="Medium-chain alcohol dehydrogenases, catalytic domain"/>
    <property type="match status" value="1"/>
</dbReference>
<dbReference type="SMART" id="SM00829">
    <property type="entry name" value="PKS_ER"/>
    <property type="match status" value="1"/>
</dbReference>
<evidence type="ECO:0000256" key="2">
    <source>
        <dbReference type="ARBA" id="ARBA00023002"/>
    </source>
</evidence>
<dbReference type="InterPro" id="IPR013154">
    <property type="entry name" value="ADH-like_N"/>
</dbReference>
<dbReference type="InterPro" id="IPR011032">
    <property type="entry name" value="GroES-like_sf"/>
</dbReference>
<name>A0ABT1HTL3_STRSD</name>
<feature type="domain" description="Enoyl reductase (ER)" evidence="3">
    <location>
        <begin position="10"/>
        <end position="319"/>
    </location>
</feature>
<dbReference type="InterPro" id="IPR020843">
    <property type="entry name" value="ER"/>
</dbReference>
<dbReference type="CDD" id="cd08244">
    <property type="entry name" value="MDR_enoyl_red"/>
    <property type="match status" value="1"/>
</dbReference>
<dbReference type="InterPro" id="IPR013149">
    <property type="entry name" value="ADH-like_C"/>
</dbReference>
<dbReference type="Gene3D" id="3.40.50.720">
    <property type="entry name" value="NAD(P)-binding Rossmann-like Domain"/>
    <property type="match status" value="1"/>
</dbReference>
<evidence type="ECO:0000259" key="3">
    <source>
        <dbReference type="SMART" id="SM00829"/>
    </source>
</evidence>
<reference evidence="4 5" key="1">
    <citation type="submission" date="2022-06" db="EMBL/GenBank/DDBJ databases">
        <title>Genomic Encyclopedia of Archaeal and Bacterial Type Strains, Phase II (KMG-II): from individual species to whole genera.</title>
        <authorList>
            <person name="Goeker M."/>
        </authorList>
    </citation>
    <scope>NUCLEOTIDE SEQUENCE [LARGE SCALE GENOMIC DNA]</scope>
    <source>
        <strain evidence="4 5">DSM 40477</strain>
    </source>
</reference>
<dbReference type="Pfam" id="PF00107">
    <property type="entry name" value="ADH_zinc_N"/>
    <property type="match status" value="1"/>
</dbReference>
<dbReference type="RefSeq" id="WP_253669745.1">
    <property type="nucleotide sequence ID" value="NZ_JAMTCP010000011.1"/>
</dbReference>
<evidence type="ECO:0000313" key="4">
    <source>
        <dbReference type="EMBL" id="MCP2258831.1"/>
    </source>
</evidence>
<evidence type="ECO:0000256" key="1">
    <source>
        <dbReference type="ARBA" id="ARBA00022857"/>
    </source>
</evidence>
<comment type="caution">
    <text evidence="4">The sequence shown here is derived from an EMBL/GenBank/DDBJ whole genome shotgun (WGS) entry which is preliminary data.</text>
</comment>
<dbReference type="InterPro" id="IPR036291">
    <property type="entry name" value="NAD(P)-bd_dom_sf"/>
</dbReference>
<dbReference type="PANTHER" id="PTHR48106">
    <property type="entry name" value="QUINONE OXIDOREDUCTASE PIG3-RELATED"/>
    <property type="match status" value="1"/>
</dbReference>
<dbReference type="Pfam" id="PF08240">
    <property type="entry name" value="ADH_N"/>
    <property type="match status" value="1"/>
</dbReference>
<accession>A0ABT1HTL3</accession>
<proteinExistence type="predicted"/>
<evidence type="ECO:0000313" key="5">
    <source>
        <dbReference type="Proteomes" id="UP001205311"/>
    </source>
</evidence>
<organism evidence="4 5">
    <name type="scientific">Streptoalloteichus tenebrarius (strain ATCC 17920 / DSM 40477 / JCM 4838 / CBS 697.72 / NBRC 16177 / NCIMB 11028 / NRRL B-12390 / A12253. 1 / ISP 5477)</name>
    <name type="common">Streptomyces tenebrarius</name>
    <dbReference type="NCBI Taxonomy" id="1933"/>
    <lineage>
        <taxon>Bacteria</taxon>
        <taxon>Bacillati</taxon>
        <taxon>Actinomycetota</taxon>
        <taxon>Actinomycetes</taxon>
        <taxon>Pseudonocardiales</taxon>
        <taxon>Pseudonocardiaceae</taxon>
        <taxon>Streptoalloteichus</taxon>
    </lineage>
</organism>